<feature type="compositionally biased region" description="Low complexity" evidence="1">
    <location>
        <begin position="85"/>
        <end position="98"/>
    </location>
</feature>
<evidence type="ECO:0000313" key="2">
    <source>
        <dbReference type="Proteomes" id="UP001652583"/>
    </source>
</evidence>
<feature type="compositionally biased region" description="Polar residues" evidence="1">
    <location>
        <begin position="129"/>
        <end position="139"/>
    </location>
</feature>
<gene>
    <name evidence="3" type="primary">LOC128314996</name>
</gene>
<name>A0ABM3PX66_ACIJB</name>
<keyword evidence="2" id="KW-1185">Reference proteome</keyword>
<evidence type="ECO:0000256" key="1">
    <source>
        <dbReference type="SAM" id="MobiDB-lite"/>
    </source>
</evidence>
<organism evidence="2 3">
    <name type="scientific">Acinonyx jubatus</name>
    <name type="common">Cheetah</name>
    <dbReference type="NCBI Taxonomy" id="32536"/>
    <lineage>
        <taxon>Eukaryota</taxon>
        <taxon>Metazoa</taxon>
        <taxon>Chordata</taxon>
        <taxon>Craniata</taxon>
        <taxon>Vertebrata</taxon>
        <taxon>Euteleostomi</taxon>
        <taxon>Mammalia</taxon>
        <taxon>Eutheria</taxon>
        <taxon>Laurasiatheria</taxon>
        <taxon>Carnivora</taxon>
        <taxon>Feliformia</taxon>
        <taxon>Felidae</taxon>
        <taxon>Felinae</taxon>
        <taxon>Acinonyx</taxon>
    </lineage>
</organism>
<proteinExistence type="predicted"/>
<feature type="region of interest" description="Disordered" evidence="1">
    <location>
        <begin position="251"/>
        <end position="304"/>
    </location>
</feature>
<dbReference type="GeneID" id="128314996"/>
<evidence type="ECO:0000313" key="3">
    <source>
        <dbReference type="RefSeq" id="XP_053076270.1"/>
    </source>
</evidence>
<feature type="compositionally biased region" description="Basic and acidic residues" evidence="1">
    <location>
        <begin position="158"/>
        <end position="167"/>
    </location>
</feature>
<dbReference type="RefSeq" id="XP_053076270.1">
    <property type="nucleotide sequence ID" value="XM_053220295.1"/>
</dbReference>
<reference evidence="3" key="1">
    <citation type="submission" date="2025-08" db="UniProtKB">
        <authorList>
            <consortium name="RefSeq"/>
        </authorList>
    </citation>
    <scope>IDENTIFICATION</scope>
    <source>
        <tissue evidence="3">Blood</tissue>
    </source>
</reference>
<protein>
    <submittedName>
        <fullName evidence="3">Rho GTPase-activating protein 17-like</fullName>
    </submittedName>
</protein>
<dbReference type="Proteomes" id="UP001652583">
    <property type="component" value="Chromosome A2"/>
</dbReference>
<sequence>MGSSSPPAHSPVTVGQGRGSEPSLAAPAVRHGSNPYMIQEADRRNISGLWPESLLLATPDYGRGQISPSLPTPPTWAVGAAQHIPDQQPKPQQGQTLQGSQPCGQPHSHSPARGRVQSPGLQDWAYTRTFRSGYSGQTSPRPPNQAPLQVPLSPRPPAEARHQVRERACQLPSSFAPGSQLAAPLPSGPADRQGIRHSNCCARCPWPGGAAPDCRCPHLPAPQSSGCRARRPGSPLTSVAVALSPHQRHCSVGTVPRSQFSAETKSRDTRTKVPIQPQEPRDSNEPTIWKPPEGPKQGPAGKDPAFNASFISAGSRCGWRGSSEAMAVCCNCIFAAAAVAAVVTVVAKAVASSEAWKPAREVGEGSGAKQAWTTHRELYSQRFQVRGSETLSLWFKAGVGPHKSGVSAGDLLASSVSCPRRLPKPTSCRSFRTHLCRTALPALVDEGAWGKLRANTG</sequence>
<accession>A0ABM3PX66</accession>
<feature type="region of interest" description="Disordered" evidence="1">
    <location>
        <begin position="1"/>
        <end position="36"/>
    </location>
</feature>
<feature type="region of interest" description="Disordered" evidence="1">
    <location>
        <begin position="59"/>
        <end position="167"/>
    </location>
</feature>